<proteinExistence type="inferred from homology"/>
<dbReference type="EMBL" id="MTYJ01000003">
    <property type="protein sequence ID" value="OQV25086.1"/>
    <property type="molecule type" value="Genomic_DNA"/>
</dbReference>
<comment type="catalytic activity">
    <reaction evidence="15">
        <text>IDP + H2O = IMP + phosphate + H(+)</text>
        <dbReference type="Rhea" id="RHEA:35207"/>
        <dbReference type="ChEBI" id="CHEBI:15377"/>
        <dbReference type="ChEBI" id="CHEBI:15378"/>
        <dbReference type="ChEBI" id="CHEBI:43474"/>
        <dbReference type="ChEBI" id="CHEBI:58053"/>
        <dbReference type="ChEBI" id="CHEBI:58280"/>
        <dbReference type="EC" id="3.6.1.64"/>
    </reaction>
    <physiologicalReaction direction="left-to-right" evidence="15">
        <dbReference type="Rhea" id="RHEA:35208"/>
    </physiologicalReaction>
</comment>
<comment type="subcellular location">
    <subcellularLocation>
        <location evidence="2">Nucleus</location>
        <location evidence="2">Nucleolus</location>
    </subcellularLocation>
    <subcellularLocation>
        <location evidence="3">Nucleus</location>
        <location evidence="3">Nucleoplasm</location>
    </subcellularLocation>
</comment>
<evidence type="ECO:0000313" key="18">
    <source>
        <dbReference type="EMBL" id="OQV25086.1"/>
    </source>
</evidence>
<evidence type="ECO:0000256" key="16">
    <source>
        <dbReference type="ARBA" id="ARBA00048945"/>
    </source>
</evidence>
<keyword evidence="6" id="KW-0539">Nucleus</keyword>
<evidence type="ECO:0000256" key="7">
    <source>
        <dbReference type="ARBA" id="ARBA00038173"/>
    </source>
</evidence>
<comment type="cofactor">
    <cofactor evidence="1">
        <name>Co(2+)</name>
        <dbReference type="ChEBI" id="CHEBI:48828"/>
    </cofactor>
</comment>
<dbReference type="EC" id="3.6.1.64" evidence="8"/>
<evidence type="ECO:0000256" key="11">
    <source>
        <dbReference type="ARBA" id="ARBA00041656"/>
    </source>
</evidence>
<evidence type="ECO:0000259" key="17">
    <source>
        <dbReference type="PROSITE" id="PS51462"/>
    </source>
</evidence>
<dbReference type="SUPFAM" id="SSF55811">
    <property type="entry name" value="Nudix"/>
    <property type="match status" value="1"/>
</dbReference>
<dbReference type="OrthoDB" id="5950381at2759"/>
<dbReference type="Proteomes" id="UP000192578">
    <property type="component" value="Unassembled WGS sequence"/>
</dbReference>
<dbReference type="GO" id="GO:1990003">
    <property type="term" value="F:IDP phosphatase activity"/>
    <property type="evidence" value="ECO:0007669"/>
    <property type="project" value="UniProtKB-EC"/>
</dbReference>
<evidence type="ECO:0000256" key="12">
    <source>
        <dbReference type="ARBA" id="ARBA00042015"/>
    </source>
</evidence>
<dbReference type="PANTHER" id="PTHR31699:SF1">
    <property type="entry name" value="U8 SNORNA-DECAPPING ENZYME"/>
    <property type="match status" value="1"/>
</dbReference>
<name>A0A1W0XC51_HYPEX</name>
<dbReference type="GO" id="GO:0005730">
    <property type="term" value="C:nucleolus"/>
    <property type="evidence" value="ECO:0007669"/>
    <property type="project" value="UniProtKB-SubCell"/>
</dbReference>
<dbReference type="GO" id="GO:1990174">
    <property type="term" value="F:phosphodiesterase decapping endonuclease activity"/>
    <property type="evidence" value="ECO:0007669"/>
    <property type="project" value="TreeGrafter"/>
</dbReference>
<dbReference type="AlphaFoldDB" id="A0A1W0XC51"/>
<comment type="caution">
    <text evidence="18">The sequence shown here is derived from an EMBL/GenBank/DDBJ whole genome shotgun (WGS) entry which is preliminary data.</text>
</comment>
<protein>
    <recommendedName>
        <fullName evidence="9">U8 snoRNA-decapping enzyme</fullName>
        <ecNumber evidence="8">3.6.1.64</ecNumber>
    </recommendedName>
    <alternativeName>
        <fullName evidence="12">IDP phosphatase</fullName>
    </alternativeName>
    <alternativeName>
        <fullName evidence="10">Inosine diphosphate phosphatase</fullName>
    </alternativeName>
    <alternativeName>
        <fullName evidence="11">Nucleoside diphosphate-linked moiety X motif 16</fullName>
    </alternativeName>
    <alternativeName>
        <fullName evidence="13">m7GpppN-mRNA hydrolase</fullName>
    </alternativeName>
</protein>
<dbReference type="InterPro" id="IPR015797">
    <property type="entry name" value="NUDIX_hydrolase-like_dom_sf"/>
</dbReference>
<dbReference type="GO" id="GO:0030515">
    <property type="term" value="F:snoRNA binding"/>
    <property type="evidence" value="ECO:0007669"/>
    <property type="project" value="TreeGrafter"/>
</dbReference>
<comment type="catalytic activity">
    <reaction evidence="14">
        <text>a 5'-end (N(7)-methyl 5'-triphosphoguanosine)-ribonucleoside in mRNA + H2O = N(7)-methyl-GDP + a 5'-end phospho-ribonucleoside in mRNA + 2 H(+)</text>
        <dbReference type="Rhea" id="RHEA:67484"/>
        <dbReference type="Rhea" id="RHEA-COMP:15692"/>
        <dbReference type="Rhea" id="RHEA-COMP:17167"/>
        <dbReference type="ChEBI" id="CHEBI:15377"/>
        <dbReference type="ChEBI" id="CHEBI:15378"/>
        <dbReference type="ChEBI" id="CHEBI:63714"/>
        <dbReference type="ChEBI" id="CHEBI:138282"/>
        <dbReference type="ChEBI" id="CHEBI:156461"/>
        <dbReference type="EC" id="3.6.1.62"/>
    </reaction>
    <physiologicalReaction direction="left-to-right" evidence="14">
        <dbReference type="Rhea" id="RHEA:67485"/>
    </physiologicalReaction>
</comment>
<dbReference type="InterPro" id="IPR000086">
    <property type="entry name" value="NUDIX_hydrolase_dom"/>
</dbReference>
<evidence type="ECO:0000256" key="15">
    <source>
        <dbReference type="ARBA" id="ARBA00047875"/>
    </source>
</evidence>
<dbReference type="PROSITE" id="PS51462">
    <property type="entry name" value="NUDIX"/>
    <property type="match status" value="1"/>
</dbReference>
<evidence type="ECO:0000256" key="8">
    <source>
        <dbReference type="ARBA" id="ARBA00038899"/>
    </source>
</evidence>
<comment type="catalytic activity">
    <reaction evidence="16">
        <text>dIDP + H2O = dIMP + phosphate + H(+)</text>
        <dbReference type="Rhea" id="RHEA:35211"/>
        <dbReference type="ChEBI" id="CHEBI:15377"/>
        <dbReference type="ChEBI" id="CHEBI:15378"/>
        <dbReference type="ChEBI" id="CHEBI:43474"/>
        <dbReference type="ChEBI" id="CHEBI:61194"/>
        <dbReference type="ChEBI" id="CHEBI:62286"/>
        <dbReference type="EC" id="3.6.1.64"/>
    </reaction>
    <physiologicalReaction direction="left-to-right" evidence="16">
        <dbReference type="Rhea" id="RHEA:35212"/>
    </physiologicalReaction>
</comment>
<evidence type="ECO:0000256" key="5">
    <source>
        <dbReference type="ARBA" id="ARBA00023080"/>
    </source>
</evidence>
<dbReference type="InterPro" id="IPR054754">
    <property type="entry name" value="NudT16"/>
</dbReference>
<dbReference type="GO" id="GO:0016077">
    <property type="term" value="P:sno(s)RNA catabolic process"/>
    <property type="evidence" value="ECO:0007669"/>
    <property type="project" value="TreeGrafter"/>
</dbReference>
<evidence type="ECO:0000256" key="3">
    <source>
        <dbReference type="ARBA" id="ARBA00004642"/>
    </source>
</evidence>
<comment type="similarity">
    <text evidence="7">Belongs to the Nudix hydrolase family. NUDT16 subfamily.</text>
</comment>
<reference evidence="19" key="1">
    <citation type="submission" date="2017-01" db="EMBL/GenBank/DDBJ databases">
        <title>Comparative genomics of anhydrobiosis in the tardigrade Hypsibius dujardini.</title>
        <authorList>
            <person name="Yoshida Y."/>
            <person name="Koutsovoulos G."/>
            <person name="Laetsch D."/>
            <person name="Stevens L."/>
            <person name="Kumar S."/>
            <person name="Horikawa D."/>
            <person name="Ishino K."/>
            <person name="Komine S."/>
            <person name="Tomita M."/>
            <person name="Blaxter M."/>
            <person name="Arakawa K."/>
        </authorList>
    </citation>
    <scope>NUCLEOTIDE SEQUENCE [LARGE SCALE GENOMIC DNA]</scope>
    <source>
        <strain evidence="19">Z151</strain>
    </source>
</reference>
<keyword evidence="19" id="KW-1185">Reference proteome</keyword>
<accession>A0A1W0XC51</accession>
<evidence type="ECO:0000256" key="6">
    <source>
        <dbReference type="ARBA" id="ARBA00023242"/>
    </source>
</evidence>
<dbReference type="GO" id="GO:0006402">
    <property type="term" value="P:mRNA catabolic process"/>
    <property type="evidence" value="ECO:0007669"/>
    <property type="project" value="TreeGrafter"/>
</dbReference>
<evidence type="ECO:0000256" key="9">
    <source>
        <dbReference type="ARBA" id="ARBA00039871"/>
    </source>
</evidence>
<dbReference type="GO" id="GO:0005654">
    <property type="term" value="C:nucleoplasm"/>
    <property type="evidence" value="ECO:0007669"/>
    <property type="project" value="UniProtKB-SubCell"/>
</dbReference>
<dbReference type="GO" id="GO:0140933">
    <property type="term" value="F:5'-(N(7)-methylguanosine 5'-triphospho)-[mRNA] hydrolase activity"/>
    <property type="evidence" value="ECO:0007669"/>
    <property type="project" value="UniProtKB-EC"/>
</dbReference>
<dbReference type="Gene3D" id="3.90.79.10">
    <property type="entry name" value="Nucleoside Triphosphate Pyrophosphohydrolase"/>
    <property type="match status" value="1"/>
</dbReference>
<evidence type="ECO:0000313" key="19">
    <source>
        <dbReference type="Proteomes" id="UP000192578"/>
    </source>
</evidence>
<evidence type="ECO:0000256" key="13">
    <source>
        <dbReference type="ARBA" id="ARBA00043162"/>
    </source>
</evidence>
<keyword evidence="4" id="KW-0694">RNA-binding</keyword>
<dbReference type="GO" id="GO:0009117">
    <property type="term" value="P:nucleotide metabolic process"/>
    <property type="evidence" value="ECO:0007669"/>
    <property type="project" value="UniProtKB-KW"/>
</dbReference>
<sequence>MSRPHNGSATAAEFPWDQVQQLDYQDANTGSIAQACHAMIFAKTEAKFVSQLPCKAWVLMQMRFDGKLGFPGGVVSDQAIPDTTLEDGLNREMEEELALDMSRFAFSKKHYVVSHFCPKANLILNFYAQEVTEQEFKEIEGNALRAEEYGHECLGIVRIPLFTLQDGHNGLPVFLQNQFAGTSILQVIVGLCTHNLMKPDELNTAMAVLPRHQGYRRLVHQAVASFRDRQQTIRVPDLPENRAVAHK</sequence>
<feature type="domain" description="Nudix hydrolase" evidence="17">
    <location>
        <begin position="31"/>
        <end position="180"/>
    </location>
</feature>
<evidence type="ECO:0000256" key="14">
    <source>
        <dbReference type="ARBA" id="ARBA00047661"/>
    </source>
</evidence>
<evidence type="ECO:0000256" key="2">
    <source>
        <dbReference type="ARBA" id="ARBA00004604"/>
    </source>
</evidence>
<dbReference type="PANTHER" id="PTHR31699">
    <property type="entry name" value="NUDIX T16 FAMILY MEMBER"/>
    <property type="match status" value="1"/>
</dbReference>
<evidence type="ECO:0000256" key="1">
    <source>
        <dbReference type="ARBA" id="ARBA00001941"/>
    </source>
</evidence>
<organism evidence="18 19">
    <name type="scientific">Hypsibius exemplaris</name>
    <name type="common">Freshwater tardigrade</name>
    <dbReference type="NCBI Taxonomy" id="2072580"/>
    <lineage>
        <taxon>Eukaryota</taxon>
        <taxon>Metazoa</taxon>
        <taxon>Ecdysozoa</taxon>
        <taxon>Tardigrada</taxon>
        <taxon>Eutardigrada</taxon>
        <taxon>Parachela</taxon>
        <taxon>Hypsibioidea</taxon>
        <taxon>Hypsibiidae</taxon>
        <taxon>Hypsibius</taxon>
    </lineage>
</organism>
<dbReference type="Pfam" id="PF22327">
    <property type="entry name" value="Nudt16-like"/>
    <property type="match status" value="1"/>
</dbReference>
<evidence type="ECO:0000256" key="4">
    <source>
        <dbReference type="ARBA" id="ARBA00022884"/>
    </source>
</evidence>
<gene>
    <name evidence="18" type="ORF">BV898_00779</name>
</gene>
<keyword evidence="5" id="KW-0546">Nucleotide metabolism</keyword>
<evidence type="ECO:0000256" key="10">
    <source>
        <dbReference type="ARBA" id="ARBA00041450"/>
    </source>
</evidence>